<name>A0A851GIX2_9BACT</name>
<organism evidence="6 7">
    <name type="scientific">Oceaniferula marina</name>
    <dbReference type="NCBI Taxonomy" id="2748318"/>
    <lineage>
        <taxon>Bacteria</taxon>
        <taxon>Pseudomonadati</taxon>
        <taxon>Verrucomicrobiota</taxon>
        <taxon>Verrucomicrobiia</taxon>
        <taxon>Verrucomicrobiales</taxon>
        <taxon>Verrucomicrobiaceae</taxon>
        <taxon>Oceaniferula</taxon>
    </lineage>
</organism>
<dbReference type="InterPro" id="IPR051464">
    <property type="entry name" value="Peptidase_M42_aminopept"/>
</dbReference>
<dbReference type="PANTHER" id="PTHR32481">
    <property type="entry name" value="AMINOPEPTIDASE"/>
    <property type="match status" value="1"/>
</dbReference>
<dbReference type="GO" id="GO:0004177">
    <property type="term" value="F:aminopeptidase activity"/>
    <property type="evidence" value="ECO:0007669"/>
    <property type="project" value="UniProtKB-KW"/>
</dbReference>
<dbReference type="RefSeq" id="WP_178932360.1">
    <property type="nucleotide sequence ID" value="NZ_JACBAZ010000003.1"/>
</dbReference>
<dbReference type="Gene3D" id="3.40.630.10">
    <property type="entry name" value="Zn peptidases"/>
    <property type="match status" value="1"/>
</dbReference>
<protein>
    <submittedName>
        <fullName evidence="6">M28 family peptidase</fullName>
    </submittedName>
</protein>
<comment type="similarity">
    <text evidence="1">Belongs to the peptidase M42 family.</text>
</comment>
<comment type="caution">
    <text evidence="6">The sequence shown here is derived from an EMBL/GenBank/DDBJ whole genome shotgun (WGS) entry which is preliminary data.</text>
</comment>
<dbReference type="Gene3D" id="2.40.30.40">
    <property type="entry name" value="Peptidase M42, domain 2"/>
    <property type="match status" value="1"/>
</dbReference>
<dbReference type="InterPro" id="IPR008007">
    <property type="entry name" value="Peptidase_M42"/>
</dbReference>
<dbReference type="EMBL" id="JACBAZ010000003">
    <property type="protein sequence ID" value="NWK55821.1"/>
    <property type="molecule type" value="Genomic_DNA"/>
</dbReference>
<dbReference type="PANTHER" id="PTHR32481:SF7">
    <property type="entry name" value="AMINOPEPTIDASE YHFE-RELATED"/>
    <property type="match status" value="1"/>
</dbReference>
<evidence type="ECO:0000256" key="2">
    <source>
        <dbReference type="ARBA" id="ARBA00022438"/>
    </source>
</evidence>
<dbReference type="InterPro" id="IPR023367">
    <property type="entry name" value="Peptidase_M42_dom2"/>
</dbReference>
<proteinExistence type="inferred from homology"/>
<sequence length="410" mass="45109">MTSKTKKKSPAIWEKSMPKQQFEWMRDVLAAPSPIGLEAAMSYGVLKPEFESFMPKSWAVHQFKGNAGLVVDTHPGEDERVSVMVIGHADKIRMQVRKIDDDGKIWVNTDSFLPCTLVGHEVKLFCQNPKKPSQYRVIEGGTIEAIGAIHFSEPGQRSGDKGLKPESIYLELQMHGKKRKEQIEKLGIRAGDPILLDRPIRKGFADDTFYGAYLDNGLGCFVVAEIARILAKSPLKNIRVLYTIATHEEIGRFGATAIAGEFKPDILIGSDVNHDYDAAPGIGAKRMNKLTMGEGFSITKGSITSEYLHNIIETVCQKEGIPYQMDFAGRDTGTDAMAAALAGFDCAATSIGFPIRNMHTISETGHTRDVLSAIHGMVALFRHLDKMNRGKGVRVDDLKGGHPRLDEAKG</sequence>
<evidence type="ECO:0000313" key="7">
    <source>
        <dbReference type="Proteomes" id="UP000557872"/>
    </source>
</evidence>
<dbReference type="SUPFAM" id="SSF53187">
    <property type="entry name" value="Zn-dependent exopeptidases"/>
    <property type="match status" value="1"/>
</dbReference>
<evidence type="ECO:0000256" key="1">
    <source>
        <dbReference type="ARBA" id="ARBA00006272"/>
    </source>
</evidence>
<dbReference type="AlphaFoldDB" id="A0A851GIX2"/>
<keyword evidence="7" id="KW-1185">Reference proteome</keyword>
<dbReference type="Pfam" id="PF05343">
    <property type="entry name" value="Peptidase_M42"/>
    <property type="match status" value="1"/>
</dbReference>
<gene>
    <name evidence="6" type="ORF">HW115_09380</name>
</gene>
<dbReference type="SUPFAM" id="SSF101821">
    <property type="entry name" value="Aminopeptidase/glucanase lid domain"/>
    <property type="match status" value="1"/>
</dbReference>
<keyword evidence="3" id="KW-0645">Protease</keyword>
<dbReference type="Proteomes" id="UP000557872">
    <property type="component" value="Unassembled WGS sequence"/>
</dbReference>
<keyword evidence="2" id="KW-0031">Aminopeptidase</keyword>
<evidence type="ECO:0000256" key="4">
    <source>
        <dbReference type="ARBA" id="ARBA00022723"/>
    </source>
</evidence>
<evidence type="ECO:0000313" key="6">
    <source>
        <dbReference type="EMBL" id="NWK55821.1"/>
    </source>
</evidence>
<accession>A0A851GIX2</accession>
<dbReference type="GO" id="GO:0046872">
    <property type="term" value="F:metal ion binding"/>
    <property type="evidence" value="ECO:0007669"/>
    <property type="project" value="UniProtKB-KW"/>
</dbReference>
<keyword evidence="5" id="KW-0378">Hydrolase</keyword>
<evidence type="ECO:0000256" key="5">
    <source>
        <dbReference type="ARBA" id="ARBA00022801"/>
    </source>
</evidence>
<reference evidence="6 7" key="1">
    <citation type="submission" date="2020-07" db="EMBL/GenBank/DDBJ databases">
        <title>Roseicoccus Jingziensis gen. nov., sp. nov., isolated from coastal seawater.</title>
        <authorList>
            <person name="Feng X."/>
        </authorList>
    </citation>
    <scope>NUCLEOTIDE SEQUENCE [LARGE SCALE GENOMIC DNA]</scope>
    <source>
        <strain evidence="6 7">N1E253</strain>
    </source>
</reference>
<evidence type="ECO:0000256" key="3">
    <source>
        <dbReference type="ARBA" id="ARBA00022670"/>
    </source>
</evidence>
<dbReference type="GO" id="GO:0006508">
    <property type="term" value="P:proteolysis"/>
    <property type="evidence" value="ECO:0007669"/>
    <property type="project" value="UniProtKB-KW"/>
</dbReference>
<keyword evidence="4" id="KW-0479">Metal-binding</keyword>